<keyword evidence="1" id="KW-0732">Signal</keyword>
<dbReference type="InParanoid" id="E4X1A4"/>
<dbReference type="OrthoDB" id="411524at2759"/>
<accession>E4X1A4</accession>
<feature type="chain" id="PRO_5012677716" evidence="1">
    <location>
        <begin position="16"/>
        <end position="227"/>
    </location>
</feature>
<dbReference type="SUPFAM" id="SSF53448">
    <property type="entry name" value="Nucleotide-diphospho-sugar transferases"/>
    <property type="match status" value="1"/>
</dbReference>
<feature type="signal peptide" evidence="1">
    <location>
        <begin position="1"/>
        <end position="15"/>
    </location>
</feature>
<keyword evidence="3" id="KW-1185">Reference proteome</keyword>
<dbReference type="Gene3D" id="3.90.550.10">
    <property type="entry name" value="Spore Coat Polysaccharide Biosynthesis Protein SpsA, Chain A"/>
    <property type="match status" value="1"/>
</dbReference>
<dbReference type="Proteomes" id="UP000001307">
    <property type="component" value="Unassembled WGS sequence"/>
</dbReference>
<evidence type="ECO:0000256" key="1">
    <source>
        <dbReference type="SAM" id="SignalP"/>
    </source>
</evidence>
<sequence length="227" mass="26028">MREHIFLLIGLTVLSFNVFYPQIVTNLSEVSSWNNFKNHDESFPPRELDIGFIICPGGGTQTDFFISTFLVSIKSILAFTKCHVNFRIATDNKTAVENFIYSSIPNSKNTFFDIREDKTTSEMASLRETLKFKGCGHLKVVFHQTFPDLKRILLLDADTIILKPVENLFDLFDTFSNETVIGMAQEHPQKENGNGFEKIILFLDFRKLKNPLKDIILIARTRITNLV</sequence>
<dbReference type="AlphaFoldDB" id="E4X1A4"/>
<evidence type="ECO:0000313" key="2">
    <source>
        <dbReference type="EMBL" id="CBY23584.1"/>
    </source>
</evidence>
<dbReference type="EMBL" id="FN653021">
    <property type="protein sequence ID" value="CBY23584.1"/>
    <property type="molecule type" value="Genomic_DNA"/>
</dbReference>
<dbReference type="Pfam" id="PF01501">
    <property type="entry name" value="Glyco_transf_8"/>
    <property type="match status" value="1"/>
</dbReference>
<protein>
    <submittedName>
        <fullName evidence="2">Uncharacterized protein</fullName>
    </submittedName>
</protein>
<dbReference type="GO" id="GO:0008194">
    <property type="term" value="F:UDP-glycosyltransferase activity"/>
    <property type="evidence" value="ECO:0007669"/>
    <property type="project" value="UniProtKB-ARBA"/>
</dbReference>
<reference evidence="2" key="1">
    <citation type="journal article" date="2010" name="Science">
        <title>Plasticity of animal genome architecture unmasked by rapid evolution of a pelagic tunicate.</title>
        <authorList>
            <person name="Denoeud F."/>
            <person name="Henriet S."/>
            <person name="Mungpakdee S."/>
            <person name="Aury J.M."/>
            <person name="Da Silva C."/>
            <person name="Brinkmann H."/>
            <person name="Mikhaleva J."/>
            <person name="Olsen L.C."/>
            <person name="Jubin C."/>
            <person name="Canestro C."/>
            <person name="Bouquet J.M."/>
            <person name="Danks G."/>
            <person name="Poulain J."/>
            <person name="Campsteijn C."/>
            <person name="Adamski M."/>
            <person name="Cross I."/>
            <person name="Yadetie F."/>
            <person name="Muffato M."/>
            <person name="Louis A."/>
            <person name="Butcher S."/>
            <person name="Tsagkogeorga G."/>
            <person name="Konrad A."/>
            <person name="Singh S."/>
            <person name="Jensen M.F."/>
            <person name="Cong E.H."/>
            <person name="Eikeseth-Otteraa H."/>
            <person name="Noel B."/>
            <person name="Anthouard V."/>
            <person name="Porcel B.M."/>
            <person name="Kachouri-Lafond R."/>
            <person name="Nishino A."/>
            <person name="Ugolini M."/>
            <person name="Chourrout P."/>
            <person name="Nishida H."/>
            <person name="Aasland R."/>
            <person name="Huzurbazar S."/>
            <person name="Westhof E."/>
            <person name="Delsuc F."/>
            <person name="Lehrach H."/>
            <person name="Reinhardt R."/>
            <person name="Weissenbach J."/>
            <person name="Roy S.W."/>
            <person name="Artiguenave F."/>
            <person name="Postlethwait J.H."/>
            <person name="Manak J.R."/>
            <person name="Thompson E.M."/>
            <person name="Jaillon O."/>
            <person name="Du Pasquier L."/>
            <person name="Boudinot P."/>
            <person name="Liberles D.A."/>
            <person name="Volff J.N."/>
            <person name="Philippe H."/>
            <person name="Lenhard B."/>
            <person name="Roest Crollius H."/>
            <person name="Wincker P."/>
            <person name="Chourrout D."/>
        </authorList>
    </citation>
    <scope>NUCLEOTIDE SEQUENCE [LARGE SCALE GENOMIC DNA]</scope>
</reference>
<name>E4X1A4_OIKDI</name>
<dbReference type="InterPro" id="IPR029044">
    <property type="entry name" value="Nucleotide-diphossugar_trans"/>
</dbReference>
<gene>
    <name evidence="2" type="ORF">GSOID_T00016036001</name>
</gene>
<proteinExistence type="predicted"/>
<dbReference type="InterPro" id="IPR002495">
    <property type="entry name" value="Glyco_trans_8"/>
</dbReference>
<organism evidence="2">
    <name type="scientific">Oikopleura dioica</name>
    <name type="common">Tunicate</name>
    <dbReference type="NCBI Taxonomy" id="34765"/>
    <lineage>
        <taxon>Eukaryota</taxon>
        <taxon>Metazoa</taxon>
        <taxon>Chordata</taxon>
        <taxon>Tunicata</taxon>
        <taxon>Appendicularia</taxon>
        <taxon>Copelata</taxon>
        <taxon>Oikopleuridae</taxon>
        <taxon>Oikopleura</taxon>
    </lineage>
</organism>
<evidence type="ECO:0000313" key="3">
    <source>
        <dbReference type="Proteomes" id="UP000001307"/>
    </source>
</evidence>